<comment type="similarity">
    <text evidence="2 4">Belongs to the bacterial solute-binding protein 3 family.</text>
</comment>
<dbReference type="InterPro" id="IPR001638">
    <property type="entry name" value="Solute-binding_3/MltF_N"/>
</dbReference>
<evidence type="ECO:0000256" key="4">
    <source>
        <dbReference type="RuleBase" id="RU003744"/>
    </source>
</evidence>
<evidence type="ECO:0000256" key="5">
    <source>
        <dbReference type="SAM" id="SignalP"/>
    </source>
</evidence>
<dbReference type="InterPro" id="IPR018313">
    <property type="entry name" value="SBP_3_CS"/>
</dbReference>
<evidence type="ECO:0000256" key="1">
    <source>
        <dbReference type="ARBA" id="ARBA00004196"/>
    </source>
</evidence>
<sequence length="322" mass="33294">MPSTPLTLTRTWRLAVLTGVAALVTAACGGGPDGAGGQEPAASGAPSAIPDTTALIESVQKDAAVAGTLPAKYAQAGMLHLASNLQSAPNNFYAADGKTPIGYEVDLAKAIGKKLGVTVHHQDMAFGSLITSLQSGRVDLTMAAMNDTKTRQAQIDFVDYFSSGITIMVRKGNPDQISGPDTLCGKNVAVVQGTSHQKFAEEQNGECTRAGKPALTVTATDSDTQNQNQLRTGRVAAILNDLPSAVYISRTAGEGKFFEVVPGEPINGGPYGIGVNKENKPLAESIQKALQSLIADGGYGKILQAWGVEQGALKEAKLNGGS</sequence>
<dbReference type="PROSITE" id="PS01039">
    <property type="entry name" value="SBP_BACTERIAL_3"/>
    <property type="match status" value="1"/>
</dbReference>
<keyword evidence="3 5" id="KW-0732">Signal</keyword>
<evidence type="ECO:0000313" key="8">
    <source>
        <dbReference type="Proteomes" id="UP000054226"/>
    </source>
</evidence>
<dbReference type="GO" id="GO:0030313">
    <property type="term" value="C:cell envelope"/>
    <property type="evidence" value="ECO:0007669"/>
    <property type="project" value="UniProtKB-SubCell"/>
</dbReference>
<dbReference type="Proteomes" id="UP000054226">
    <property type="component" value="Unassembled WGS sequence"/>
</dbReference>
<evidence type="ECO:0000256" key="2">
    <source>
        <dbReference type="ARBA" id="ARBA00010333"/>
    </source>
</evidence>
<dbReference type="SMART" id="SM00062">
    <property type="entry name" value="PBPb"/>
    <property type="match status" value="1"/>
</dbReference>
<gene>
    <name evidence="7" type="ORF">H074_31342</name>
</gene>
<proteinExistence type="inferred from homology"/>
<comment type="subcellular location">
    <subcellularLocation>
        <location evidence="1">Cell envelope</location>
    </subcellularLocation>
</comment>
<dbReference type="RefSeq" id="WP_007034069.1">
    <property type="nucleotide sequence ID" value="NZ_AOHO01000074.1"/>
</dbReference>
<dbReference type="PANTHER" id="PTHR35936">
    <property type="entry name" value="MEMBRANE-BOUND LYTIC MUREIN TRANSGLYCOSYLASE F"/>
    <property type="match status" value="1"/>
</dbReference>
<dbReference type="PANTHER" id="PTHR35936:SF17">
    <property type="entry name" value="ARGININE-BINDING EXTRACELLULAR PROTEIN ARTP"/>
    <property type="match status" value="1"/>
</dbReference>
<dbReference type="Pfam" id="PF00497">
    <property type="entry name" value="SBP_bac_3"/>
    <property type="match status" value="1"/>
</dbReference>
<accession>M2YDF4</accession>
<dbReference type="PATRIC" id="fig|1284240.4.peg.6386"/>
<feature type="domain" description="Solute-binding protein family 3/N-terminal" evidence="6">
    <location>
        <begin position="78"/>
        <end position="310"/>
    </location>
</feature>
<protein>
    <submittedName>
        <fullName evidence="7">ABC transporter substrate-binding protein</fullName>
    </submittedName>
</protein>
<dbReference type="OrthoDB" id="4633994at2"/>
<evidence type="ECO:0000313" key="7">
    <source>
        <dbReference type="EMBL" id="EME52907.1"/>
    </source>
</evidence>
<keyword evidence="8" id="KW-1185">Reference proteome</keyword>
<feature type="signal peptide" evidence="5">
    <location>
        <begin position="1"/>
        <end position="26"/>
    </location>
</feature>
<feature type="chain" id="PRO_5038703677" evidence="5">
    <location>
        <begin position="27"/>
        <end position="322"/>
    </location>
</feature>
<dbReference type="AlphaFoldDB" id="M2YDF4"/>
<dbReference type="CDD" id="cd01004">
    <property type="entry name" value="PBP2_MidA_like"/>
    <property type="match status" value="1"/>
</dbReference>
<comment type="caution">
    <text evidence="7">The sequence shown here is derived from an EMBL/GenBank/DDBJ whole genome shotgun (WGS) entry which is preliminary data.</text>
</comment>
<dbReference type="EMBL" id="AOHO01000074">
    <property type="protein sequence ID" value="EME52907.1"/>
    <property type="molecule type" value="Genomic_DNA"/>
</dbReference>
<evidence type="ECO:0000256" key="3">
    <source>
        <dbReference type="ARBA" id="ARBA00022729"/>
    </source>
</evidence>
<dbReference type="SUPFAM" id="SSF53850">
    <property type="entry name" value="Periplasmic binding protein-like II"/>
    <property type="match status" value="1"/>
</dbReference>
<evidence type="ECO:0000259" key="6">
    <source>
        <dbReference type="SMART" id="SM00062"/>
    </source>
</evidence>
<name>M2YDF4_9PSEU</name>
<dbReference type="Gene3D" id="3.40.190.10">
    <property type="entry name" value="Periplasmic binding protein-like II"/>
    <property type="match status" value="2"/>
</dbReference>
<organism evidence="7 8">
    <name type="scientific">Amycolatopsis decaplanina DSM 44594</name>
    <dbReference type="NCBI Taxonomy" id="1284240"/>
    <lineage>
        <taxon>Bacteria</taxon>
        <taxon>Bacillati</taxon>
        <taxon>Actinomycetota</taxon>
        <taxon>Actinomycetes</taxon>
        <taxon>Pseudonocardiales</taxon>
        <taxon>Pseudonocardiaceae</taxon>
        <taxon>Amycolatopsis</taxon>
    </lineage>
</organism>
<reference evidence="7 8" key="1">
    <citation type="journal article" date="2013" name="Genome Announc.">
        <title>Draft Genome Sequence of Amycolatopsis decaplanina Strain DSM 44594T.</title>
        <authorList>
            <person name="Kaur N."/>
            <person name="Kumar S."/>
            <person name="Bala M."/>
            <person name="Raghava G.P."/>
            <person name="Mayilraj S."/>
        </authorList>
    </citation>
    <scope>NUCLEOTIDE SEQUENCE [LARGE SCALE GENOMIC DNA]</scope>
    <source>
        <strain evidence="7 8">DSM 44594</strain>
    </source>
</reference>